<organism evidence="1 2">
    <name type="scientific">Colletotrichum chlorophyti</name>
    <dbReference type="NCBI Taxonomy" id="708187"/>
    <lineage>
        <taxon>Eukaryota</taxon>
        <taxon>Fungi</taxon>
        <taxon>Dikarya</taxon>
        <taxon>Ascomycota</taxon>
        <taxon>Pezizomycotina</taxon>
        <taxon>Sordariomycetes</taxon>
        <taxon>Hypocreomycetidae</taxon>
        <taxon>Glomerellales</taxon>
        <taxon>Glomerellaceae</taxon>
        <taxon>Colletotrichum</taxon>
    </lineage>
</organism>
<dbReference type="Proteomes" id="UP000186583">
    <property type="component" value="Unassembled WGS sequence"/>
</dbReference>
<name>A0A1Q8S7M6_9PEZI</name>
<dbReference type="AlphaFoldDB" id="A0A1Q8S7M6"/>
<sequence>MLPSPPTSPGKEALHHTVADFVSAGNRRRSQGRCAPERSLTLRHQPKTSAEQPHIPGDQAIRHYHFRRRVLFLLEQQHAAIEAWADSVGAGGPAEPMDWQPEQERVVYVPRSPLEDGCYTDKWRVGGEEGLLAMPEMVSWADEAWVDGPMMWGASAAGTLEEVGEVL</sequence>
<protein>
    <submittedName>
        <fullName evidence="1">Uncharacterized protein</fullName>
    </submittedName>
</protein>
<gene>
    <name evidence="1" type="ORF">CCHL11_01189</name>
</gene>
<proteinExistence type="predicted"/>
<reference evidence="1 2" key="1">
    <citation type="submission" date="2016-11" db="EMBL/GenBank/DDBJ databases">
        <title>Draft Genome Assembly of Colletotrichum chlorophyti a pathogen of herbaceous plants.</title>
        <authorList>
            <person name="Gan P."/>
            <person name="Narusaka M."/>
            <person name="Tsushima A."/>
            <person name="Narusaka Y."/>
            <person name="Takano Y."/>
            <person name="Shirasu K."/>
        </authorList>
    </citation>
    <scope>NUCLEOTIDE SEQUENCE [LARGE SCALE GENOMIC DNA]</scope>
    <source>
        <strain evidence="1 2">NTL11</strain>
    </source>
</reference>
<accession>A0A1Q8S7M6</accession>
<comment type="caution">
    <text evidence="1">The sequence shown here is derived from an EMBL/GenBank/DDBJ whole genome shotgun (WGS) entry which is preliminary data.</text>
</comment>
<keyword evidence="2" id="KW-1185">Reference proteome</keyword>
<dbReference type="OrthoDB" id="4845696at2759"/>
<evidence type="ECO:0000313" key="1">
    <source>
        <dbReference type="EMBL" id="OLN97454.1"/>
    </source>
</evidence>
<dbReference type="EMBL" id="MPGH01000008">
    <property type="protein sequence ID" value="OLN97454.1"/>
    <property type="molecule type" value="Genomic_DNA"/>
</dbReference>
<evidence type="ECO:0000313" key="2">
    <source>
        <dbReference type="Proteomes" id="UP000186583"/>
    </source>
</evidence>